<comment type="caution">
    <text evidence="1">The sequence shown here is derived from an EMBL/GenBank/DDBJ whole genome shotgun (WGS) entry which is preliminary data.</text>
</comment>
<dbReference type="EMBL" id="SPUM01000150">
    <property type="protein sequence ID" value="TFW27441.1"/>
    <property type="molecule type" value="Genomic_DNA"/>
</dbReference>
<dbReference type="Proteomes" id="UP000297258">
    <property type="component" value="Unassembled WGS sequence"/>
</dbReference>
<sequence>MAVRNRQNLMRMLNKKLFDAILTHADLSDPAEQFLAQRLMIEALSRVTSQLPPIAQSAAFTANRFINGAATEEEVIEERARLWKAIEGRAQSDEPEVLKIRTAICVLHPMDLTVAAESLEYFFAFWQRGGLGQAELAAAVENKYGI</sequence>
<name>A0A4Y9SLX4_9BURK</name>
<proteinExistence type="predicted"/>
<evidence type="ECO:0000313" key="1">
    <source>
        <dbReference type="EMBL" id="TFW27441.1"/>
    </source>
</evidence>
<evidence type="ECO:0000313" key="2">
    <source>
        <dbReference type="Proteomes" id="UP000297258"/>
    </source>
</evidence>
<keyword evidence="2" id="KW-1185">Reference proteome</keyword>
<gene>
    <name evidence="1" type="ORF">E4O92_23860</name>
</gene>
<accession>A0A4Y9SLX4</accession>
<dbReference type="RefSeq" id="WP_135192136.1">
    <property type="nucleotide sequence ID" value="NZ_SPUM01000150.1"/>
</dbReference>
<protein>
    <submittedName>
        <fullName evidence="1">Uncharacterized protein</fullName>
    </submittedName>
</protein>
<dbReference type="AlphaFoldDB" id="A0A4Y9SLX4"/>
<reference evidence="1 2" key="1">
    <citation type="submission" date="2019-03" db="EMBL/GenBank/DDBJ databases">
        <title>Draft genome of Massilia hortus sp. nov., a novel bacterial species of the Oxalobacteraceae family.</title>
        <authorList>
            <person name="Peta V."/>
            <person name="Raths R."/>
            <person name="Bucking H."/>
        </authorList>
    </citation>
    <scope>NUCLEOTIDE SEQUENCE [LARGE SCALE GENOMIC DNA]</scope>
    <source>
        <strain evidence="1 2">ONC3</strain>
    </source>
</reference>
<organism evidence="1 2">
    <name type="scientific">Massilia horti</name>
    <dbReference type="NCBI Taxonomy" id="2562153"/>
    <lineage>
        <taxon>Bacteria</taxon>
        <taxon>Pseudomonadati</taxon>
        <taxon>Pseudomonadota</taxon>
        <taxon>Betaproteobacteria</taxon>
        <taxon>Burkholderiales</taxon>
        <taxon>Oxalobacteraceae</taxon>
        <taxon>Telluria group</taxon>
        <taxon>Massilia</taxon>
    </lineage>
</organism>
<dbReference type="OrthoDB" id="8707552at2"/>